<accession>A0AAV8BRN3</accession>
<evidence type="ECO:0000313" key="2">
    <source>
        <dbReference type="EMBL" id="KAJ4745828.1"/>
    </source>
</evidence>
<feature type="region of interest" description="Disordered" evidence="1">
    <location>
        <begin position="290"/>
        <end position="334"/>
    </location>
</feature>
<reference evidence="2" key="1">
    <citation type="submission" date="2022-08" db="EMBL/GenBank/DDBJ databases">
        <authorList>
            <person name="Marques A."/>
        </authorList>
    </citation>
    <scope>NUCLEOTIDE SEQUENCE</scope>
    <source>
        <strain evidence="2">RhyPub2mFocal</strain>
        <tissue evidence="2">Leaves</tissue>
    </source>
</reference>
<keyword evidence="3" id="KW-1185">Reference proteome</keyword>
<feature type="compositionally biased region" description="Basic and acidic residues" evidence="1">
    <location>
        <begin position="322"/>
        <end position="334"/>
    </location>
</feature>
<sequence>MEETNQSFSPTRTPSRVSLRLISRSTSRLSSCYSEPNRPSFVARRKLTWIMLQGRLVGVDGATSARAVGPGLTLIEAVAWELFSPLHRVLLVALVAAATAKFRASQKIKELEQSVDLRDRALEAMQLKLDSLCDEINAIQEAAAKPGKTETQHDYSLTNLVEQEERRMSDLSDFCWSIASSFDNQLSSISSEQELYDLQKACEEKDATIKELLSTVQASKIADTKRITELENLVKRKNLVISKLTKDIAILKQTVLDITRSRRASSALCFGSTEGETPVMVNNILFDMSNSSSSSSDTESPCASKEHLLEGSSGSALSQEPLNRKKENSKHMLSKKIEISPEKNIKKKTEITGLVRPRQLISSSGSFKRTRRATLHESKAVPQRRWL</sequence>
<feature type="compositionally biased region" description="Polar residues" evidence="1">
    <location>
        <begin position="312"/>
        <end position="321"/>
    </location>
</feature>
<comment type="caution">
    <text evidence="2">The sequence shown here is derived from an EMBL/GenBank/DDBJ whole genome shotgun (WGS) entry which is preliminary data.</text>
</comment>
<feature type="compositionally biased region" description="Low complexity" evidence="1">
    <location>
        <begin position="290"/>
        <end position="303"/>
    </location>
</feature>
<proteinExistence type="predicted"/>
<dbReference type="Proteomes" id="UP001140206">
    <property type="component" value="Chromosome 5"/>
</dbReference>
<dbReference type="AlphaFoldDB" id="A0AAV8BRN3"/>
<evidence type="ECO:0000256" key="1">
    <source>
        <dbReference type="SAM" id="MobiDB-lite"/>
    </source>
</evidence>
<organism evidence="2 3">
    <name type="scientific">Rhynchospora pubera</name>
    <dbReference type="NCBI Taxonomy" id="906938"/>
    <lineage>
        <taxon>Eukaryota</taxon>
        <taxon>Viridiplantae</taxon>
        <taxon>Streptophyta</taxon>
        <taxon>Embryophyta</taxon>
        <taxon>Tracheophyta</taxon>
        <taxon>Spermatophyta</taxon>
        <taxon>Magnoliopsida</taxon>
        <taxon>Liliopsida</taxon>
        <taxon>Poales</taxon>
        <taxon>Cyperaceae</taxon>
        <taxon>Cyperoideae</taxon>
        <taxon>Rhynchosporeae</taxon>
        <taxon>Rhynchospora</taxon>
    </lineage>
</organism>
<dbReference type="PANTHER" id="PTHR35507">
    <property type="entry name" value="OS09G0488600 PROTEIN"/>
    <property type="match status" value="1"/>
</dbReference>
<dbReference type="PANTHER" id="PTHR35507:SF1">
    <property type="entry name" value="TMF_TATA_BD DOMAIN-CONTAINING PROTEIN"/>
    <property type="match status" value="1"/>
</dbReference>
<name>A0AAV8BRN3_9POAL</name>
<dbReference type="EMBL" id="JAMFTS010000005">
    <property type="protein sequence ID" value="KAJ4745828.1"/>
    <property type="molecule type" value="Genomic_DNA"/>
</dbReference>
<protein>
    <submittedName>
        <fullName evidence="2">Inactive rhomboid protein</fullName>
    </submittedName>
</protein>
<gene>
    <name evidence="2" type="ORF">LUZ62_080233</name>
</gene>
<evidence type="ECO:0000313" key="3">
    <source>
        <dbReference type="Proteomes" id="UP001140206"/>
    </source>
</evidence>
<feature type="region of interest" description="Disordered" evidence="1">
    <location>
        <begin position="362"/>
        <end position="387"/>
    </location>
</feature>